<feature type="non-terminal residue" evidence="2">
    <location>
        <position position="1"/>
    </location>
</feature>
<comment type="caution">
    <text evidence="2">The sequence shown here is derived from an EMBL/GenBank/DDBJ whole genome shotgun (WGS) entry which is preliminary data.</text>
</comment>
<evidence type="ECO:0000256" key="1">
    <source>
        <dbReference type="SAM" id="MobiDB-lite"/>
    </source>
</evidence>
<protein>
    <submittedName>
        <fullName evidence="2">Uncharacterized protein</fullName>
    </submittedName>
</protein>
<dbReference type="AlphaFoldDB" id="A0A699TW41"/>
<proteinExistence type="predicted"/>
<evidence type="ECO:0000313" key="2">
    <source>
        <dbReference type="EMBL" id="GFD13296.1"/>
    </source>
</evidence>
<sequence>SPPPVKESTVTIVSTSLELLSNIVPPSSATALGPNEERVNAMVDGPDNKMGASHVVDDATELTVTRLEHVSFGPGDVVVALSAREKGDGSTPSSTLKRGGARGMPNNTCFSELGAN</sequence>
<dbReference type="EMBL" id="BKCJ011271421">
    <property type="protein sequence ID" value="GFD13296.1"/>
    <property type="molecule type" value="Genomic_DNA"/>
</dbReference>
<gene>
    <name evidence="2" type="ORF">Tci_885265</name>
</gene>
<name>A0A699TW41_TANCI</name>
<feature type="region of interest" description="Disordered" evidence="1">
    <location>
        <begin position="85"/>
        <end position="116"/>
    </location>
</feature>
<reference evidence="2" key="1">
    <citation type="journal article" date="2019" name="Sci. Rep.">
        <title>Draft genome of Tanacetum cinerariifolium, the natural source of mosquito coil.</title>
        <authorList>
            <person name="Yamashiro T."/>
            <person name="Shiraishi A."/>
            <person name="Satake H."/>
            <person name="Nakayama K."/>
        </authorList>
    </citation>
    <scope>NUCLEOTIDE SEQUENCE</scope>
</reference>
<organism evidence="2">
    <name type="scientific">Tanacetum cinerariifolium</name>
    <name type="common">Dalmatian daisy</name>
    <name type="synonym">Chrysanthemum cinerariifolium</name>
    <dbReference type="NCBI Taxonomy" id="118510"/>
    <lineage>
        <taxon>Eukaryota</taxon>
        <taxon>Viridiplantae</taxon>
        <taxon>Streptophyta</taxon>
        <taxon>Embryophyta</taxon>
        <taxon>Tracheophyta</taxon>
        <taxon>Spermatophyta</taxon>
        <taxon>Magnoliopsida</taxon>
        <taxon>eudicotyledons</taxon>
        <taxon>Gunneridae</taxon>
        <taxon>Pentapetalae</taxon>
        <taxon>asterids</taxon>
        <taxon>campanulids</taxon>
        <taxon>Asterales</taxon>
        <taxon>Asteraceae</taxon>
        <taxon>Asteroideae</taxon>
        <taxon>Anthemideae</taxon>
        <taxon>Anthemidinae</taxon>
        <taxon>Tanacetum</taxon>
    </lineage>
</organism>
<accession>A0A699TW41</accession>